<keyword evidence="4" id="KW-0812">Transmembrane</keyword>
<dbReference type="GO" id="GO:0006935">
    <property type="term" value="P:chemotaxis"/>
    <property type="evidence" value="ECO:0007669"/>
    <property type="project" value="UniProtKB-KW"/>
</dbReference>
<dbReference type="Proteomes" id="UP000663722">
    <property type="component" value="Chromosome"/>
</dbReference>
<accession>A0A975GMZ5</accession>
<dbReference type="KEGG" id="dmm:dnm_032390"/>
<dbReference type="PROSITE" id="PS50111">
    <property type="entry name" value="CHEMOTAXIS_TRANSDUC_2"/>
    <property type="match status" value="1"/>
</dbReference>
<dbReference type="SUPFAM" id="SSF58104">
    <property type="entry name" value="Methyl-accepting chemotaxis protein (MCP) signaling domain"/>
    <property type="match status" value="1"/>
</dbReference>
<keyword evidence="4" id="KW-0472">Membrane</keyword>
<dbReference type="InterPro" id="IPR004090">
    <property type="entry name" value="Chemotax_Me-accpt_rcpt"/>
</dbReference>
<evidence type="ECO:0000256" key="4">
    <source>
        <dbReference type="SAM" id="Phobius"/>
    </source>
</evidence>
<keyword evidence="3" id="KW-0807">Transducer</keyword>
<name>A0A975GMZ5_9BACT</name>
<dbReference type="SMART" id="SM00283">
    <property type="entry name" value="MA"/>
    <property type="match status" value="1"/>
</dbReference>
<dbReference type="Gene3D" id="1.10.287.950">
    <property type="entry name" value="Methyl-accepting chemotaxis protein"/>
    <property type="match status" value="1"/>
</dbReference>
<dbReference type="GO" id="GO:0016020">
    <property type="term" value="C:membrane"/>
    <property type="evidence" value="ECO:0007669"/>
    <property type="project" value="InterPro"/>
</dbReference>
<dbReference type="InterPro" id="IPR051310">
    <property type="entry name" value="MCP_chemotaxis"/>
</dbReference>
<dbReference type="RefSeq" id="WP_207682504.1">
    <property type="nucleotide sequence ID" value="NZ_CP061800.1"/>
</dbReference>
<keyword evidence="4" id="KW-1133">Transmembrane helix</keyword>
<comment type="similarity">
    <text evidence="2">Belongs to the methyl-accepting chemotaxis (MCP) protein family.</text>
</comment>
<dbReference type="PROSITE" id="PS51257">
    <property type="entry name" value="PROKAR_LIPOPROTEIN"/>
    <property type="match status" value="1"/>
</dbReference>
<organism evidence="6 7">
    <name type="scientific">Desulfonema magnum</name>
    <dbReference type="NCBI Taxonomy" id="45655"/>
    <lineage>
        <taxon>Bacteria</taxon>
        <taxon>Pseudomonadati</taxon>
        <taxon>Thermodesulfobacteriota</taxon>
        <taxon>Desulfobacteria</taxon>
        <taxon>Desulfobacterales</taxon>
        <taxon>Desulfococcaceae</taxon>
        <taxon>Desulfonema</taxon>
    </lineage>
</organism>
<dbReference type="PANTHER" id="PTHR43531:SF11">
    <property type="entry name" value="METHYL-ACCEPTING CHEMOTAXIS PROTEIN 3"/>
    <property type="match status" value="1"/>
</dbReference>
<reference evidence="6" key="1">
    <citation type="journal article" date="2021" name="Microb. Physiol.">
        <title>Proteogenomic Insights into the Physiology of Marine, Sulfate-Reducing, Filamentous Desulfonema limicola and Desulfonema magnum.</title>
        <authorList>
            <person name="Schnaars V."/>
            <person name="Wohlbrand L."/>
            <person name="Scheve S."/>
            <person name="Hinrichs C."/>
            <person name="Reinhardt R."/>
            <person name="Rabus R."/>
        </authorList>
    </citation>
    <scope>NUCLEOTIDE SEQUENCE</scope>
    <source>
        <strain evidence="6">4be13</strain>
    </source>
</reference>
<evidence type="ECO:0000256" key="1">
    <source>
        <dbReference type="ARBA" id="ARBA00022500"/>
    </source>
</evidence>
<dbReference type="EMBL" id="CP061800">
    <property type="protein sequence ID" value="QTA87209.1"/>
    <property type="molecule type" value="Genomic_DNA"/>
</dbReference>
<dbReference type="Pfam" id="PF00015">
    <property type="entry name" value="MCPsignal"/>
    <property type="match status" value="1"/>
</dbReference>
<dbReference type="GO" id="GO:0004888">
    <property type="term" value="F:transmembrane signaling receptor activity"/>
    <property type="evidence" value="ECO:0007669"/>
    <property type="project" value="InterPro"/>
</dbReference>
<proteinExistence type="inferred from homology"/>
<dbReference type="GO" id="GO:0007165">
    <property type="term" value="P:signal transduction"/>
    <property type="evidence" value="ECO:0007669"/>
    <property type="project" value="UniProtKB-KW"/>
</dbReference>
<dbReference type="AlphaFoldDB" id="A0A975GMZ5"/>
<sequence length="503" mass="55190">MKDWHSQLSLQKKISMIIFSVTTTVLVLSACFDYMSTKSELIHELNCFSEMTANRVSKGVAMALWGIDRAFVEDILNAEMMDKRIYAILVRETDSLFQGKKRDDQWHLIESDENISSNFITEQKNIIYEGNQVGSVKVFITRRFMQQTLRKNLIHTATAYAVLNLTLFTALFFGMRYFLLRPVNRIVCGLDECARRVASAAKQLSASAYSLSESAEKQAASVQDSSVSLEQMAALSQKASGLATGAETLMNENIEKSGHSLKSLLDLTQVMSQIEANSGEMTQIVKSIDGIAFQTSLLALNAAIEASRAGESGKGFSVVAEEVRSLAMHTAKEAKHTQNLLENTARRVIHATAAIKHINMDFERAIESATVIGKKTDAITATNRELATGITRVTRAENEIDGMTQQVAAGSQESAAAAEELSAQAVLMKTYVEELLATVSGETDRDVKSSSPTLSVRQGQFLNPFGLRNVDDALTEPATIEAGEMNYVTSKAKYDKNGMNTLQ</sequence>
<gene>
    <name evidence="6" type="ORF">dnm_032390</name>
</gene>
<dbReference type="PANTHER" id="PTHR43531">
    <property type="entry name" value="PROTEIN ICFG"/>
    <property type="match status" value="1"/>
</dbReference>
<keyword evidence="1" id="KW-0145">Chemotaxis</keyword>
<evidence type="ECO:0000256" key="3">
    <source>
        <dbReference type="PROSITE-ProRule" id="PRU00284"/>
    </source>
</evidence>
<dbReference type="PRINTS" id="PR00260">
    <property type="entry name" value="CHEMTRNSDUCR"/>
</dbReference>
<evidence type="ECO:0000259" key="5">
    <source>
        <dbReference type="PROSITE" id="PS50111"/>
    </source>
</evidence>
<feature type="domain" description="Methyl-accepting transducer" evidence="5">
    <location>
        <begin position="193"/>
        <end position="422"/>
    </location>
</feature>
<evidence type="ECO:0000313" key="7">
    <source>
        <dbReference type="Proteomes" id="UP000663722"/>
    </source>
</evidence>
<keyword evidence="7" id="KW-1185">Reference proteome</keyword>
<protein>
    <submittedName>
        <fullName evidence="6">Methyl-accepting chemotaxis protein signailing-domain containing protein</fullName>
    </submittedName>
</protein>
<feature type="transmembrane region" description="Helical" evidence="4">
    <location>
        <begin position="14"/>
        <end position="35"/>
    </location>
</feature>
<dbReference type="InterPro" id="IPR004089">
    <property type="entry name" value="MCPsignal_dom"/>
</dbReference>
<feature type="transmembrane region" description="Helical" evidence="4">
    <location>
        <begin position="153"/>
        <end position="179"/>
    </location>
</feature>
<evidence type="ECO:0000313" key="6">
    <source>
        <dbReference type="EMBL" id="QTA87209.1"/>
    </source>
</evidence>
<evidence type="ECO:0000256" key="2">
    <source>
        <dbReference type="ARBA" id="ARBA00029447"/>
    </source>
</evidence>